<feature type="binding site" evidence="15">
    <location>
        <position position="751"/>
    </location>
    <ligand>
        <name>Mg(2+)</name>
        <dbReference type="ChEBI" id="CHEBI:18420"/>
    </ligand>
</feature>
<evidence type="ECO:0000256" key="10">
    <source>
        <dbReference type="ARBA" id="ARBA00022840"/>
    </source>
</evidence>
<dbReference type="GO" id="GO:0050242">
    <property type="term" value="F:pyruvate, phosphate dikinase activity"/>
    <property type="evidence" value="ECO:0007669"/>
    <property type="project" value="UniProtKB-UniRule"/>
</dbReference>
<dbReference type="InterPro" id="IPR008279">
    <property type="entry name" value="PEP-util_enz_mobile_dom"/>
</dbReference>
<dbReference type="EC" id="2.7.9.1" evidence="4 12"/>
<dbReference type="SUPFAM" id="SSF56059">
    <property type="entry name" value="Glutathione synthetase ATP-binding domain-like"/>
    <property type="match status" value="1"/>
</dbReference>
<evidence type="ECO:0000259" key="18">
    <source>
        <dbReference type="Pfam" id="PF02896"/>
    </source>
</evidence>
<feature type="domain" description="PEP-utilising enzyme mobile" evidence="17">
    <location>
        <begin position="410"/>
        <end position="481"/>
    </location>
</feature>
<feature type="binding site" evidence="14">
    <location>
        <position position="751"/>
    </location>
    <ligand>
        <name>substrate</name>
    </ligand>
</feature>
<dbReference type="OrthoDB" id="9765468at2"/>
<proteinExistence type="inferred from homology"/>
<organism evidence="19 20">
    <name type="scientific">Marispirochaeta aestuarii</name>
    <dbReference type="NCBI Taxonomy" id="1963862"/>
    <lineage>
        <taxon>Bacteria</taxon>
        <taxon>Pseudomonadati</taxon>
        <taxon>Spirochaetota</taxon>
        <taxon>Spirochaetia</taxon>
        <taxon>Spirochaetales</taxon>
        <taxon>Spirochaetaceae</taxon>
        <taxon>Marispirochaeta</taxon>
    </lineage>
</organism>
<evidence type="ECO:0000313" key="20">
    <source>
        <dbReference type="Proteomes" id="UP000192343"/>
    </source>
</evidence>
<keyword evidence="8" id="KW-0547">Nucleotide-binding</keyword>
<dbReference type="InterPro" id="IPR023151">
    <property type="entry name" value="PEP_util_CS"/>
</dbReference>
<comment type="function">
    <text evidence="2">Catalyzes the reversible phosphorylation of pyruvate and phosphate.</text>
</comment>
<reference evidence="19 20" key="1">
    <citation type="submission" date="2017-03" db="EMBL/GenBank/DDBJ databases">
        <title>Draft Genome sequence of Marispirochaeta sp. strain JC444.</title>
        <authorList>
            <person name="Shivani Y."/>
            <person name="Subhash Y."/>
            <person name="Sasikala C."/>
            <person name="Ramana C."/>
        </authorList>
    </citation>
    <scope>NUCLEOTIDE SEQUENCE [LARGE SCALE GENOMIC DNA]</scope>
    <source>
        <strain evidence="19 20">JC444</strain>
    </source>
</reference>
<evidence type="ECO:0000256" key="6">
    <source>
        <dbReference type="ARBA" id="ARBA00022679"/>
    </source>
</evidence>
<keyword evidence="20" id="KW-1185">Reference proteome</keyword>
<dbReference type="Gene3D" id="1.10.189.10">
    <property type="entry name" value="Pyruvate Phosphate Dikinase, domain 2"/>
    <property type="match status" value="1"/>
</dbReference>
<keyword evidence="9 19" id="KW-0418">Kinase</keyword>
<dbReference type="InterPro" id="IPR036637">
    <property type="entry name" value="Phosphohistidine_dom_sf"/>
</dbReference>
<dbReference type="STRING" id="1963862.B4O97_03735"/>
<comment type="similarity">
    <text evidence="3 12">Belongs to the PEP-utilizing enzyme family.</text>
</comment>
<evidence type="ECO:0000256" key="5">
    <source>
        <dbReference type="ARBA" id="ARBA00020138"/>
    </source>
</evidence>
<evidence type="ECO:0000256" key="14">
    <source>
        <dbReference type="PIRSR" id="PIRSR000853-2"/>
    </source>
</evidence>
<keyword evidence="7 15" id="KW-0479">Metal-binding</keyword>
<keyword evidence="11 15" id="KW-0460">Magnesium</keyword>
<dbReference type="SUPFAM" id="SSF51621">
    <property type="entry name" value="Phosphoenolpyruvate/pyruvate domain"/>
    <property type="match status" value="1"/>
</dbReference>
<dbReference type="Proteomes" id="UP000192343">
    <property type="component" value="Unassembled WGS sequence"/>
</dbReference>
<keyword evidence="16" id="KW-0175">Coiled coil</keyword>
<gene>
    <name evidence="19" type="ORF">B4O97_03735</name>
</gene>
<evidence type="ECO:0000256" key="1">
    <source>
        <dbReference type="ARBA" id="ARBA00001946"/>
    </source>
</evidence>
<comment type="caution">
    <text evidence="19">The sequence shown here is derived from an EMBL/GenBank/DDBJ whole genome shotgun (WGS) entry which is preliminary data.</text>
</comment>
<feature type="binding site" evidence="14">
    <location>
        <position position="773"/>
    </location>
    <ligand>
        <name>substrate</name>
    </ligand>
</feature>
<evidence type="ECO:0000256" key="11">
    <source>
        <dbReference type="ARBA" id="ARBA00022842"/>
    </source>
</evidence>
<dbReference type="GO" id="GO:0046872">
    <property type="term" value="F:metal ion binding"/>
    <property type="evidence" value="ECO:0007669"/>
    <property type="project" value="UniProtKB-UniRule"/>
</dbReference>
<evidence type="ECO:0000256" key="4">
    <source>
        <dbReference type="ARBA" id="ARBA00011994"/>
    </source>
</evidence>
<feature type="binding site" evidence="14">
    <location>
        <position position="772"/>
    </location>
    <ligand>
        <name>substrate</name>
    </ligand>
</feature>
<dbReference type="InterPro" id="IPR010121">
    <property type="entry name" value="Pyruvate_phosphate_dikinase"/>
</dbReference>
<dbReference type="RefSeq" id="WP_083048463.1">
    <property type="nucleotide sequence ID" value="NZ_MWQY01000003.1"/>
</dbReference>
<dbReference type="EMBL" id="MWQY01000003">
    <property type="protein sequence ID" value="ORC37313.1"/>
    <property type="molecule type" value="Genomic_DNA"/>
</dbReference>
<evidence type="ECO:0000256" key="8">
    <source>
        <dbReference type="ARBA" id="ARBA00022741"/>
    </source>
</evidence>
<feature type="binding site" evidence="14">
    <location>
        <position position="774"/>
    </location>
    <ligand>
        <name>substrate</name>
    </ligand>
</feature>
<evidence type="ECO:0000256" key="15">
    <source>
        <dbReference type="PIRSR" id="PIRSR000853-3"/>
    </source>
</evidence>
<feature type="binding site" evidence="14">
    <location>
        <position position="775"/>
    </location>
    <ligand>
        <name>substrate</name>
    </ligand>
</feature>
<dbReference type="InterPro" id="IPR018274">
    <property type="entry name" value="PEP_util_AS"/>
</dbReference>
<evidence type="ECO:0000256" key="12">
    <source>
        <dbReference type="PIRNR" id="PIRNR000853"/>
    </source>
</evidence>
<evidence type="ECO:0000256" key="3">
    <source>
        <dbReference type="ARBA" id="ARBA00007837"/>
    </source>
</evidence>
<evidence type="ECO:0000259" key="17">
    <source>
        <dbReference type="Pfam" id="PF00391"/>
    </source>
</evidence>
<sequence length="884" mass="99369">MAANKNIHYFSRNIRPKNEQVMEKSGLRGKQALEFASLDLPILPGFIIDAEIAAHLEDFDFKKEAGIHLKKFEDVVKKRFDDPDNPLLLKIVISPNLAIVHYPTLHNFGLTDDTIPGFCGFVGETFGYHEVLFMLHGFLEIELKIAELEKKEKQRQELNRAIGELKKILEGDAGAKELKAAFAKFRGLLPREFFTSAFSQMQTALQRISLMLKLDDLDDEDAAIMVQPMVYGNYGKDSSSGSFYTRDIVSGEDLLQGWYNQNEFDTIDIEGKDINEIGSGFLKDLKKIAKTVEDHFKEIRFIRFTIENKQVWLIEQRPVMTKSTQADLKTLLDLHNRRIVDQEYLIKGIKPAQLNEILHPVVDIKSIKDFEEISGGISGAPGAAVGRVYFTTEGLLEAYKTAQLEGMDTKFILCMPATFAEDVKAIEVATGVLSSEGGYSAHASVVARQYGKVSLVKPEMRITGKKAVIDKVTVKEGDYITMNVPHYGDPQIFIGKASLIEPSPEGSGLLEYIDIVKNFTKDFHVRVNADNPHDAELAVRFGAQGIGLCRTEHMFFDEKRINVFRELIISDNTSDREGALKKLKKMQVQDFSGIFRAMDGKEVTIRLLDAPLHEFLPHNDAEMGYFLEYIKGQKKYQDLSQKEIRYRCDSLREFNPMLGHRGCRIAVSYPEIYRMQIEAIFEAAYALRDEKIKVLPEIMIPLIMNADELKLIVYGKKIEGDTYEGLTSVAEAIRKEKGGKELPYKIGTMIELPAAALSAGEIARYAEFFSFGTNDLTQTSLGLSRDDFNSFMPDYTQFDILNGNPFQQLDKNVKELIQTAVRRGLMTRPGLSKGICGEHGAVPENISFCMEAGLDYVSCSVYSVPIAMLAVAQLELERQEAAAG</sequence>
<feature type="domain" description="PEP-utilising enzyme C-terminal" evidence="18">
    <location>
        <begin position="520"/>
        <end position="875"/>
    </location>
</feature>
<dbReference type="PROSITE" id="PS00742">
    <property type="entry name" value="PEP_ENZYMES_2"/>
    <property type="match status" value="1"/>
</dbReference>
<dbReference type="InterPro" id="IPR015813">
    <property type="entry name" value="Pyrv/PenolPyrv_kinase-like_dom"/>
</dbReference>
<name>A0A1Y1S1J7_9SPIO</name>
<evidence type="ECO:0000256" key="9">
    <source>
        <dbReference type="ARBA" id="ARBA00022777"/>
    </source>
</evidence>
<dbReference type="Gene3D" id="3.20.20.60">
    <property type="entry name" value="Phosphoenolpyruvate-binding domains"/>
    <property type="match status" value="1"/>
</dbReference>
<dbReference type="PIRSF" id="PIRSF000853">
    <property type="entry name" value="PPDK"/>
    <property type="match status" value="1"/>
</dbReference>
<keyword evidence="10" id="KW-0067">ATP-binding</keyword>
<comment type="cofactor">
    <cofactor evidence="1 12 15">
        <name>Mg(2+)</name>
        <dbReference type="ChEBI" id="CHEBI:18420"/>
    </cofactor>
</comment>
<dbReference type="SUPFAM" id="SSF52009">
    <property type="entry name" value="Phosphohistidine domain"/>
    <property type="match status" value="1"/>
</dbReference>
<dbReference type="PANTHER" id="PTHR22931:SF9">
    <property type="entry name" value="PYRUVATE, PHOSPHATE DIKINASE 1, CHLOROPLASTIC"/>
    <property type="match status" value="1"/>
</dbReference>
<dbReference type="Gene3D" id="3.30.1490.20">
    <property type="entry name" value="ATP-grasp fold, A domain"/>
    <property type="match status" value="1"/>
</dbReference>
<accession>A0A1Y1S1J7</accession>
<dbReference type="InterPro" id="IPR013815">
    <property type="entry name" value="ATP_grasp_subdomain_1"/>
</dbReference>
<dbReference type="InterPro" id="IPR000121">
    <property type="entry name" value="PEP_util_C"/>
</dbReference>
<dbReference type="Pfam" id="PF00391">
    <property type="entry name" value="PEP-utilizers"/>
    <property type="match status" value="1"/>
</dbReference>
<dbReference type="GO" id="GO:0005524">
    <property type="term" value="F:ATP binding"/>
    <property type="evidence" value="ECO:0007669"/>
    <property type="project" value="UniProtKB-UniRule"/>
</dbReference>
<evidence type="ECO:0000256" key="13">
    <source>
        <dbReference type="PIRSR" id="PIRSR000853-1"/>
    </source>
</evidence>
<dbReference type="Gene3D" id="3.50.30.10">
    <property type="entry name" value="Phosphohistidine domain"/>
    <property type="match status" value="1"/>
</dbReference>
<evidence type="ECO:0000256" key="2">
    <source>
        <dbReference type="ARBA" id="ARBA00003144"/>
    </source>
</evidence>
<dbReference type="PROSITE" id="PS00370">
    <property type="entry name" value="PEP_ENZYMES_PHOS_SITE"/>
    <property type="match status" value="1"/>
</dbReference>
<keyword evidence="19" id="KW-0670">Pyruvate</keyword>
<feature type="coiled-coil region" evidence="16">
    <location>
        <begin position="136"/>
        <end position="168"/>
    </location>
</feature>
<dbReference type="Gene3D" id="3.30.470.20">
    <property type="entry name" value="ATP-grasp fold, B domain"/>
    <property type="match status" value="1"/>
</dbReference>
<comment type="catalytic activity">
    <reaction evidence="12">
        <text>pyruvate + phosphate + ATP = phosphoenolpyruvate + AMP + diphosphate + H(+)</text>
        <dbReference type="Rhea" id="RHEA:10756"/>
        <dbReference type="ChEBI" id="CHEBI:15361"/>
        <dbReference type="ChEBI" id="CHEBI:15378"/>
        <dbReference type="ChEBI" id="CHEBI:30616"/>
        <dbReference type="ChEBI" id="CHEBI:33019"/>
        <dbReference type="ChEBI" id="CHEBI:43474"/>
        <dbReference type="ChEBI" id="CHEBI:58702"/>
        <dbReference type="ChEBI" id="CHEBI:456215"/>
        <dbReference type="EC" id="2.7.9.1"/>
    </reaction>
</comment>
<feature type="active site" description="Tele-phosphohistidine intermediate" evidence="13">
    <location>
        <position position="442"/>
    </location>
</feature>
<feature type="active site" description="Proton donor" evidence="13">
    <location>
        <position position="836"/>
    </location>
</feature>
<protein>
    <recommendedName>
        <fullName evidence="5 12">Pyruvate, phosphate dikinase</fullName>
        <ecNumber evidence="4 12">2.7.9.1</ecNumber>
    </recommendedName>
</protein>
<evidence type="ECO:0000256" key="16">
    <source>
        <dbReference type="SAM" id="Coils"/>
    </source>
</evidence>
<dbReference type="PANTHER" id="PTHR22931">
    <property type="entry name" value="PHOSPHOENOLPYRUVATE DIKINASE-RELATED"/>
    <property type="match status" value="1"/>
</dbReference>
<dbReference type="AlphaFoldDB" id="A0A1Y1S1J7"/>
<keyword evidence="6" id="KW-0808">Transferase</keyword>
<evidence type="ECO:0000256" key="7">
    <source>
        <dbReference type="ARBA" id="ARBA00022723"/>
    </source>
</evidence>
<dbReference type="Gene3D" id="1.20.80.30">
    <property type="match status" value="1"/>
</dbReference>
<dbReference type="Pfam" id="PF02896">
    <property type="entry name" value="PEP-utilizers_C"/>
    <property type="match status" value="1"/>
</dbReference>
<evidence type="ECO:0000313" key="19">
    <source>
        <dbReference type="EMBL" id="ORC37313.1"/>
    </source>
</evidence>
<feature type="binding site" evidence="14">
    <location>
        <position position="550"/>
    </location>
    <ligand>
        <name>substrate</name>
    </ligand>
</feature>
<feature type="binding site" evidence="15">
    <location>
        <position position="775"/>
    </location>
    <ligand>
        <name>Mg(2+)</name>
        <dbReference type="ChEBI" id="CHEBI:18420"/>
    </ligand>
</feature>
<feature type="binding site" evidence="14">
    <location>
        <position position="606"/>
    </location>
    <ligand>
        <name>substrate</name>
    </ligand>
</feature>
<dbReference type="InterPro" id="IPR040442">
    <property type="entry name" value="Pyrv_kinase-like_dom_sf"/>
</dbReference>
<dbReference type="GO" id="GO:0016301">
    <property type="term" value="F:kinase activity"/>
    <property type="evidence" value="ECO:0007669"/>
    <property type="project" value="UniProtKB-UniRule"/>
</dbReference>